<comment type="similarity">
    <text evidence="1 2">Belongs to the UPF0102 family.</text>
</comment>
<dbReference type="NCBIfam" id="NF009150">
    <property type="entry name" value="PRK12497.1-3"/>
    <property type="match status" value="1"/>
</dbReference>
<dbReference type="PANTHER" id="PTHR34039:SF1">
    <property type="entry name" value="UPF0102 PROTEIN YRAN"/>
    <property type="match status" value="1"/>
</dbReference>
<dbReference type="GO" id="GO:0003676">
    <property type="term" value="F:nucleic acid binding"/>
    <property type="evidence" value="ECO:0007669"/>
    <property type="project" value="InterPro"/>
</dbReference>
<reference evidence="4" key="1">
    <citation type="submission" date="2018-07" db="EMBL/GenBank/DDBJ databases">
        <authorList>
            <person name="Blom J."/>
        </authorList>
    </citation>
    <scope>NUCLEOTIDE SEQUENCE [LARGE SCALE GENOMIC DNA]</scope>
    <source>
        <strain evidence="4">CCOS 864</strain>
    </source>
</reference>
<dbReference type="HAMAP" id="MF_00048">
    <property type="entry name" value="UPF0102"/>
    <property type="match status" value="1"/>
</dbReference>
<evidence type="ECO:0000256" key="2">
    <source>
        <dbReference type="HAMAP-Rule" id="MF_00048"/>
    </source>
</evidence>
<dbReference type="InterPro" id="IPR011856">
    <property type="entry name" value="tRNA_endonuc-like_dom_sf"/>
</dbReference>
<accession>A0A380SWM0</accession>
<dbReference type="RefSeq" id="WP_045197304.1">
    <property type="nucleotide sequence ID" value="NZ_CBCSFG010000025.1"/>
</dbReference>
<sequence length="123" mass="13883">MPDSSRQQAGQAAERQALEYLQGQGLRLLAQNWRCKRGELDLVMLDSDTVVFVEVRYRLHADFGGALASIDGRKQDKLVLAAESFLQKETRWANHPCRFDVIALQGRGHSGPPLDWLKNAFEC</sequence>
<dbReference type="Pfam" id="PF02021">
    <property type="entry name" value="UPF0102"/>
    <property type="match status" value="1"/>
</dbReference>
<dbReference type="InterPro" id="IPR003509">
    <property type="entry name" value="UPF0102_YraN-like"/>
</dbReference>
<keyword evidence="4" id="KW-1185">Reference proteome</keyword>
<evidence type="ECO:0000256" key="1">
    <source>
        <dbReference type="ARBA" id="ARBA00006738"/>
    </source>
</evidence>
<dbReference type="SUPFAM" id="SSF52980">
    <property type="entry name" value="Restriction endonuclease-like"/>
    <property type="match status" value="1"/>
</dbReference>
<dbReference type="Proteomes" id="UP000255177">
    <property type="component" value="Unassembled WGS sequence"/>
</dbReference>
<proteinExistence type="inferred from homology"/>
<evidence type="ECO:0000313" key="3">
    <source>
        <dbReference type="EMBL" id="SUQ61688.1"/>
    </source>
</evidence>
<dbReference type="NCBIfam" id="TIGR00252">
    <property type="entry name" value="YraN family protein"/>
    <property type="match status" value="1"/>
</dbReference>
<dbReference type="EMBL" id="UIDD01000004">
    <property type="protein sequence ID" value="SUQ61688.1"/>
    <property type="molecule type" value="Genomic_DNA"/>
</dbReference>
<dbReference type="Gene3D" id="3.40.1350.10">
    <property type="match status" value="1"/>
</dbReference>
<protein>
    <recommendedName>
        <fullName evidence="2">UPF0102 protein CCOS864_01112</fullName>
    </recommendedName>
</protein>
<dbReference type="PANTHER" id="PTHR34039">
    <property type="entry name" value="UPF0102 PROTEIN YRAN"/>
    <property type="match status" value="1"/>
</dbReference>
<evidence type="ECO:0000313" key="4">
    <source>
        <dbReference type="Proteomes" id="UP000255177"/>
    </source>
</evidence>
<dbReference type="AlphaFoldDB" id="A0A380SWM0"/>
<dbReference type="CDD" id="cd20736">
    <property type="entry name" value="PoNe_Nuclease"/>
    <property type="match status" value="1"/>
</dbReference>
<organism evidence="3 4">
    <name type="scientific">Pseudomonas wadenswilerensis</name>
    <dbReference type="NCBI Taxonomy" id="1785161"/>
    <lineage>
        <taxon>Bacteria</taxon>
        <taxon>Pseudomonadati</taxon>
        <taxon>Pseudomonadota</taxon>
        <taxon>Gammaproteobacteria</taxon>
        <taxon>Pseudomonadales</taxon>
        <taxon>Pseudomonadaceae</taxon>
        <taxon>Pseudomonas</taxon>
    </lineage>
</organism>
<gene>
    <name evidence="3" type="ORF">CCOS864_01112</name>
</gene>
<name>A0A380SWM0_9PSED</name>
<dbReference type="InterPro" id="IPR011335">
    <property type="entry name" value="Restrct_endonuc-II-like"/>
</dbReference>